<feature type="compositionally biased region" description="Low complexity" evidence="1">
    <location>
        <begin position="1305"/>
        <end position="1317"/>
    </location>
</feature>
<gene>
    <name evidence="2" type="ORF">VaNZ11_008871</name>
</gene>
<reference evidence="2 3" key="1">
    <citation type="journal article" date="2023" name="IScience">
        <title>Expanded male sex-determining region conserved during the evolution of homothallism in the green alga Volvox.</title>
        <authorList>
            <person name="Yamamoto K."/>
            <person name="Matsuzaki R."/>
            <person name="Mahakham W."/>
            <person name="Heman W."/>
            <person name="Sekimoto H."/>
            <person name="Kawachi M."/>
            <person name="Minakuchi Y."/>
            <person name="Toyoda A."/>
            <person name="Nozaki H."/>
        </authorList>
    </citation>
    <scope>NUCLEOTIDE SEQUENCE [LARGE SCALE GENOMIC DNA]</scope>
    <source>
        <strain evidence="2 3">NIES-4468</strain>
    </source>
</reference>
<comment type="caution">
    <text evidence="2">The sequence shown here is derived from an EMBL/GenBank/DDBJ whole genome shotgun (WGS) entry which is preliminary data.</text>
</comment>
<accession>A0ABQ5S5Z7</accession>
<feature type="compositionally biased region" description="Pro residues" evidence="1">
    <location>
        <begin position="942"/>
        <end position="959"/>
    </location>
</feature>
<feature type="region of interest" description="Disordered" evidence="1">
    <location>
        <begin position="1068"/>
        <end position="1130"/>
    </location>
</feature>
<name>A0ABQ5S5Z7_9CHLO</name>
<feature type="region of interest" description="Disordered" evidence="1">
    <location>
        <begin position="1298"/>
        <end position="1317"/>
    </location>
</feature>
<feature type="compositionally biased region" description="Low complexity" evidence="1">
    <location>
        <begin position="1483"/>
        <end position="1493"/>
    </location>
</feature>
<dbReference type="Gene3D" id="3.50.50.60">
    <property type="entry name" value="FAD/NAD(P)-binding domain"/>
    <property type="match status" value="2"/>
</dbReference>
<dbReference type="Proteomes" id="UP001165090">
    <property type="component" value="Unassembled WGS sequence"/>
</dbReference>
<protein>
    <recommendedName>
        <fullName evidence="4">FAD/NAD(P)-binding domain-containing protein</fullName>
    </recommendedName>
</protein>
<evidence type="ECO:0000313" key="3">
    <source>
        <dbReference type="Proteomes" id="UP001165090"/>
    </source>
</evidence>
<feature type="region of interest" description="Disordered" evidence="1">
    <location>
        <begin position="929"/>
        <end position="978"/>
    </location>
</feature>
<evidence type="ECO:0000313" key="2">
    <source>
        <dbReference type="EMBL" id="GLI65328.1"/>
    </source>
</evidence>
<dbReference type="SUPFAM" id="SSF51905">
    <property type="entry name" value="FAD/NAD(P)-binding domain"/>
    <property type="match status" value="1"/>
</dbReference>
<proteinExistence type="predicted"/>
<dbReference type="EMBL" id="BSDZ01000023">
    <property type="protein sequence ID" value="GLI65328.1"/>
    <property type="molecule type" value="Genomic_DNA"/>
</dbReference>
<dbReference type="InterPro" id="IPR036188">
    <property type="entry name" value="FAD/NAD-bd_sf"/>
</dbReference>
<feature type="region of interest" description="Disordered" evidence="1">
    <location>
        <begin position="1333"/>
        <end position="1364"/>
    </location>
</feature>
<sequence length="1512" mass="160216">MPLVSEHRTVPYCVVHFRLPLLPLFGQMRRGLILPHMSRGFLHHPQIRDVHFYLASFVSYYNLMDHIRLSCRATHIRFDAASGRWAIIFQDLALGKRREASADFVVLCTGHELPEGGLHTNKHPQEVSGSTDGGGAAAGGASLVAMHANEAVAEQLSDLAAAPEITVMGDGEDAVECASALTLLRRGGHNLRLIMSTCGPTPHADIADAAGRVISGASLLEGARRRALHATLQPHPSLPPPGAVDRVLRAPTKRRFWAYVKSRAAAAAVSLGNGCSAAARGANVSTGIRTIHNSPALPAPAQPSRLVLWAPSFRDPRVMPFLEPGLRRALLLPSHGDSQPPPDQLVLYRSVVHPEVPGLAFVGWKAHAATPLLVLELQAQWLVALLTARLQLPQTADMYDDIARQRAWRAAALASPLMSSRGSLARKHDEHYVRQLLADLTGIVELRKEHWKPAAAAAAYLSERPLTRGQSPVAACDGRRRHGGLGGCFGAATADGEGALEPTEMQRTSYGLCKDDHPLQRPLFSDGCNGSGSSANIIAKRGFRVRMYIQSLPMAPYLQEKLRRAVQPPDIRVAQMSGHDGGGSGGRSERALSAPNNSIWTARQDGAAAEQDFTTSMRNRCRRHRVSASSMLCNVRQGQLLYPRFSDARGHDVDGGNSSTDAKVAHDSTSAVATAATAAAAAPALSSIVRISRGSTYVSGGRLSRGSGCGGGGEDTREADLSARLRRMSQSIGVDISTLVDIMTDDGGSVQYGSQVLLPLPPTVISGVMLKADGSASGGVGDCSGDGFQQRRRPLACHSRGDYSHITEAAGVLGEEVMYDTDRCNVAMVAGQHIEAAAHGTVPGGICMDTSDVSYGGVAAVDHASNAYLSYTAVLAERPGTTVSGVKFAVQAEASVFTDLPAVEMTLPSLPPPSPSLPRNISLDVKHQYSTTSNLSIRPRRPPPPFPPSTPCTPPPPSFQLPTQPAQPQYPSGGPGMGSEVFNTCDDVDVRLYNHISGNLNIRGYGNNCDKNNGDGDNGDGGGDSDGFADQENIILTLRPLVNASALHGNDHDGGDVIDGEDYCPEFSRSDHAGGGPTGDDRKLYSGVTLSCPASPHTAPLQPLQPPRDRQSWSPPVRPHLQPSAPWAQHAQMTTAAAVAAAAATAAATAGRNGATTAAPLARLSEPGASMLLMAPTPISASVLSYLERRSWWATPPWAPPSRQTSGVEAGQGINRSLHTLRDPRYTKWLRSAAASITTPESARRRESSPDGYSYNPGGFSYSPGGYSYSPGGYSYSYNAMDVNEALMEAARWSSSRLSPLQPPAAKSTAASAASTSRPLALWDEHLCRPLRSRRDTADGSGLSGSANLHRGETGQEVSELSVSGRAAAGADVVHGRHGSSAPNGVAPEMSGAAEFTVNDDTYAGVVGEGGGLGGTDSCSERGSVVVQRQQQQCNLAGRSGPLMADSHLRPAMIVRQEIQERQDQIVREISCWLKEALKHKAQTQAGRQAAGAGTSGVNTTSERPRPPFWHW</sequence>
<evidence type="ECO:0000256" key="1">
    <source>
        <dbReference type="SAM" id="MobiDB-lite"/>
    </source>
</evidence>
<organism evidence="2 3">
    <name type="scientific">Volvox africanus</name>
    <dbReference type="NCBI Taxonomy" id="51714"/>
    <lineage>
        <taxon>Eukaryota</taxon>
        <taxon>Viridiplantae</taxon>
        <taxon>Chlorophyta</taxon>
        <taxon>core chlorophytes</taxon>
        <taxon>Chlorophyceae</taxon>
        <taxon>CS clade</taxon>
        <taxon>Chlamydomonadales</taxon>
        <taxon>Volvocaceae</taxon>
        <taxon>Volvox</taxon>
    </lineage>
</organism>
<feature type="region of interest" description="Disordered" evidence="1">
    <location>
        <begin position="1483"/>
        <end position="1512"/>
    </location>
</feature>
<keyword evidence="3" id="KW-1185">Reference proteome</keyword>
<evidence type="ECO:0008006" key="4">
    <source>
        <dbReference type="Google" id="ProtNLM"/>
    </source>
</evidence>